<keyword evidence="7" id="KW-0319">Glycerol metabolism</keyword>
<gene>
    <name evidence="13" type="ORF">BSZ37_13515</name>
</gene>
<evidence type="ECO:0000259" key="11">
    <source>
        <dbReference type="Pfam" id="PF03007"/>
    </source>
</evidence>
<dbReference type="EC" id="2.3.1.20" evidence="4"/>
<keyword evidence="6" id="KW-0808">Transferase</keyword>
<dbReference type="EMBL" id="MQWD01000001">
    <property type="protein sequence ID" value="PAP77380.1"/>
    <property type="molecule type" value="Genomic_DNA"/>
</dbReference>
<feature type="domain" description="O-acyltransferase WSD1-like N-terminal" evidence="11">
    <location>
        <begin position="9"/>
        <end position="264"/>
    </location>
</feature>
<keyword evidence="8" id="KW-0443">Lipid metabolism</keyword>
<comment type="pathway">
    <text evidence="1">Glycerolipid metabolism; triacylglycerol biosynthesis.</text>
</comment>
<dbReference type="SUPFAM" id="SSF52777">
    <property type="entry name" value="CoA-dependent acyltransferases"/>
    <property type="match status" value="2"/>
</dbReference>
<dbReference type="Proteomes" id="UP000216339">
    <property type="component" value="Unassembled WGS sequence"/>
</dbReference>
<protein>
    <recommendedName>
        <fullName evidence="4">diacylglycerol O-acyltransferase</fullName>
        <ecNumber evidence="4">2.3.1.20</ecNumber>
    </recommendedName>
</protein>
<dbReference type="InterPro" id="IPR004255">
    <property type="entry name" value="O-acyltransferase_WSD1_N"/>
</dbReference>
<dbReference type="OrthoDB" id="9810950at2"/>
<dbReference type="Gene3D" id="3.30.559.10">
    <property type="entry name" value="Chloramphenicol acetyltransferase-like domain"/>
    <property type="match status" value="1"/>
</dbReference>
<dbReference type="GO" id="GO:0004144">
    <property type="term" value="F:diacylglycerol O-acyltransferase activity"/>
    <property type="evidence" value="ECO:0007669"/>
    <property type="project" value="UniProtKB-EC"/>
</dbReference>
<evidence type="ECO:0000256" key="2">
    <source>
        <dbReference type="ARBA" id="ARBA00005189"/>
    </source>
</evidence>
<dbReference type="GO" id="GO:0019432">
    <property type="term" value="P:triglyceride biosynthetic process"/>
    <property type="evidence" value="ECO:0007669"/>
    <property type="project" value="UniProtKB-UniPathway"/>
</dbReference>
<dbReference type="Pfam" id="PF06974">
    <property type="entry name" value="WS_DGAT_C"/>
    <property type="match status" value="1"/>
</dbReference>
<evidence type="ECO:0000256" key="8">
    <source>
        <dbReference type="ARBA" id="ARBA00023098"/>
    </source>
</evidence>
<dbReference type="PANTHER" id="PTHR31650">
    <property type="entry name" value="O-ACYLTRANSFERASE (WSD1-LIKE) FAMILY PROTEIN"/>
    <property type="match status" value="1"/>
</dbReference>
<dbReference type="Pfam" id="PF03007">
    <property type="entry name" value="WS_DGAT_cat"/>
    <property type="match status" value="1"/>
</dbReference>
<dbReference type="RefSeq" id="WP_095511048.1">
    <property type="nucleotide sequence ID" value="NZ_MQWD01000001.1"/>
</dbReference>
<evidence type="ECO:0000256" key="4">
    <source>
        <dbReference type="ARBA" id="ARBA00013244"/>
    </source>
</evidence>
<organism evidence="13 14">
    <name type="scientific">Rubrivirga marina</name>
    <dbReference type="NCBI Taxonomy" id="1196024"/>
    <lineage>
        <taxon>Bacteria</taxon>
        <taxon>Pseudomonadati</taxon>
        <taxon>Rhodothermota</taxon>
        <taxon>Rhodothermia</taxon>
        <taxon>Rhodothermales</taxon>
        <taxon>Rubricoccaceae</taxon>
        <taxon>Rubrivirga</taxon>
    </lineage>
</organism>
<keyword evidence="9" id="KW-0012">Acyltransferase</keyword>
<keyword evidence="14" id="KW-1185">Reference proteome</keyword>
<evidence type="ECO:0000256" key="6">
    <source>
        <dbReference type="ARBA" id="ARBA00022679"/>
    </source>
</evidence>
<evidence type="ECO:0000256" key="9">
    <source>
        <dbReference type="ARBA" id="ARBA00023315"/>
    </source>
</evidence>
<dbReference type="PANTHER" id="PTHR31650:SF1">
    <property type="entry name" value="WAX ESTER SYNTHASE_DIACYLGLYCEROL ACYLTRANSFERASE 4-RELATED"/>
    <property type="match status" value="1"/>
</dbReference>
<dbReference type="NCBIfam" id="TIGR02946">
    <property type="entry name" value="acyl_WS_DGAT"/>
    <property type="match status" value="1"/>
</dbReference>
<accession>A0A271J200</accession>
<comment type="caution">
    <text evidence="13">The sequence shown here is derived from an EMBL/GenBank/DDBJ whole genome shotgun (WGS) entry which is preliminary data.</text>
</comment>
<dbReference type="GO" id="GO:0005886">
    <property type="term" value="C:plasma membrane"/>
    <property type="evidence" value="ECO:0007669"/>
    <property type="project" value="TreeGrafter"/>
</dbReference>
<comment type="catalytic activity">
    <reaction evidence="10">
        <text>an acyl-CoA + a 1,2-diacyl-sn-glycerol = a triacyl-sn-glycerol + CoA</text>
        <dbReference type="Rhea" id="RHEA:10868"/>
        <dbReference type="ChEBI" id="CHEBI:17815"/>
        <dbReference type="ChEBI" id="CHEBI:57287"/>
        <dbReference type="ChEBI" id="CHEBI:58342"/>
        <dbReference type="ChEBI" id="CHEBI:64615"/>
        <dbReference type="EC" id="2.3.1.20"/>
    </reaction>
</comment>
<dbReference type="InterPro" id="IPR023213">
    <property type="entry name" value="CAT-like_dom_sf"/>
</dbReference>
<dbReference type="InterPro" id="IPR014292">
    <property type="entry name" value="Acyl_transf_WS/DGAT"/>
</dbReference>
<sequence>MAPRPFPVSPPDSAWLRMEQPTNPMTITGVVGFGAELSLDKLRRFVEERLSRFDRFRMRIEGVGAARPRWVPDERFSLDHHVYETEVPAPGGKEGLQALVSDLMSQPLSFAHSPWTFHLVHGVDHGDGTSGSALVVRVHHVIGDGLALMHVLVHAVDEYFDADVPTGRARRPRRPVSERALSTLKNAGAEALDLITKPRHLGGRLKAAGGGAASLAHLLAMPADSDTVLKRGTSPVKQAAWTGPIPLETIRAVGRSLDAKVNDVLMSSAAGALRRYLEARGEPVDGVTVRTATPFNVRPLEKAHELGNSFGLVFVALPVGEPTAEGRLRLTKERMDTVKDTYEPAVVYGILQSIGRAPMWAHRFVVRLFQQKASGVLTNVPGPTETLHIEGAPITTLMFWVPQAGDLGLGISILSLDGVVRVGIAADAAIVDDPAELAHAFEDEFAALAEAFGAAG</sequence>
<dbReference type="InterPro" id="IPR009721">
    <property type="entry name" value="O-acyltransferase_WSD1_C"/>
</dbReference>
<evidence type="ECO:0000256" key="3">
    <source>
        <dbReference type="ARBA" id="ARBA00009587"/>
    </source>
</evidence>
<evidence type="ECO:0000313" key="14">
    <source>
        <dbReference type="Proteomes" id="UP000216339"/>
    </source>
</evidence>
<comment type="similarity">
    <text evidence="3">Belongs to the long-chain O-acyltransferase family.</text>
</comment>
<comment type="pathway">
    <text evidence="2">Lipid metabolism.</text>
</comment>
<evidence type="ECO:0000256" key="10">
    <source>
        <dbReference type="ARBA" id="ARBA00048109"/>
    </source>
</evidence>
<evidence type="ECO:0000256" key="1">
    <source>
        <dbReference type="ARBA" id="ARBA00004771"/>
    </source>
</evidence>
<keyword evidence="5" id="KW-0444">Lipid biosynthesis</keyword>
<reference evidence="13 14" key="1">
    <citation type="submission" date="2016-11" db="EMBL/GenBank/DDBJ databases">
        <title>Study of marine rhodopsin-containing bacteria.</title>
        <authorList>
            <person name="Yoshizawa S."/>
            <person name="Kumagai Y."/>
            <person name="Kogure K."/>
        </authorList>
    </citation>
    <scope>NUCLEOTIDE SEQUENCE [LARGE SCALE GENOMIC DNA]</scope>
    <source>
        <strain evidence="13 14">SAORIC-28</strain>
    </source>
</reference>
<evidence type="ECO:0000256" key="7">
    <source>
        <dbReference type="ARBA" id="ARBA00022798"/>
    </source>
</evidence>
<evidence type="ECO:0000256" key="5">
    <source>
        <dbReference type="ARBA" id="ARBA00022516"/>
    </source>
</evidence>
<dbReference type="UniPathway" id="UPA00282"/>
<evidence type="ECO:0000313" key="13">
    <source>
        <dbReference type="EMBL" id="PAP77380.1"/>
    </source>
</evidence>
<feature type="domain" description="O-acyltransferase WSD1 C-terminal" evidence="12">
    <location>
        <begin position="307"/>
        <end position="448"/>
    </location>
</feature>
<dbReference type="InterPro" id="IPR045034">
    <property type="entry name" value="O-acyltransferase_WSD1-like"/>
</dbReference>
<dbReference type="GO" id="GO:0006071">
    <property type="term" value="P:glycerol metabolic process"/>
    <property type="evidence" value="ECO:0007669"/>
    <property type="project" value="UniProtKB-KW"/>
</dbReference>
<dbReference type="AlphaFoldDB" id="A0A271J200"/>
<name>A0A271J200_9BACT</name>
<proteinExistence type="inferred from homology"/>
<evidence type="ECO:0000259" key="12">
    <source>
        <dbReference type="Pfam" id="PF06974"/>
    </source>
</evidence>